<gene>
    <name evidence="1" type="ORF">L1987_61696</name>
</gene>
<accession>A0ACB9C8C6</accession>
<reference evidence="2" key="1">
    <citation type="journal article" date="2022" name="Mol. Ecol. Resour.">
        <title>The genomes of chicory, endive, great burdock and yacon provide insights into Asteraceae palaeo-polyploidization history and plant inulin production.</title>
        <authorList>
            <person name="Fan W."/>
            <person name="Wang S."/>
            <person name="Wang H."/>
            <person name="Wang A."/>
            <person name="Jiang F."/>
            <person name="Liu H."/>
            <person name="Zhao H."/>
            <person name="Xu D."/>
            <person name="Zhang Y."/>
        </authorList>
    </citation>
    <scope>NUCLEOTIDE SEQUENCE [LARGE SCALE GENOMIC DNA]</scope>
    <source>
        <strain evidence="2">cv. Yunnan</strain>
    </source>
</reference>
<protein>
    <submittedName>
        <fullName evidence="1">Uncharacterized protein</fullName>
    </submittedName>
</protein>
<keyword evidence="2" id="KW-1185">Reference proteome</keyword>
<evidence type="ECO:0000313" key="1">
    <source>
        <dbReference type="EMBL" id="KAI3730526.1"/>
    </source>
</evidence>
<proteinExistence type="predicted"/>
<name>A0ACB9C8C6_9ASTR</name>
<reference evidence="1 2" key="2">
    <citation type="journal article" date="2022" name="Mol. Ecol. Resour.">
        <title>The genomes of chicory, endive, great burdock and yacon provide insights into Asteraceae paleo-polyploidization history and plant inulin production.</title>
        <authorList>
            <person name="Fan W."/>
            <person name="Wang S."/>
            <person name="Wang H."/>
            <person name="Wang A."/>
            <person name="Jiang F."/>
            <person name="Liu H."/>
            <person name="Zhao H."/>
            <person name="Xu D."/>
            <person name="Zhang Y."/>
        </authorList>
    </citation>
    <scope>NUCLEOTIDE SEQUENCE [LARGE SCALE GENOMIC DNA]</scope>
    <source>
        <strain evidence="2">cv. Yunnan</strain>
        <tissue evidence="1">Leaves</tissue>
    </source>
</reference>
<evidence type="ECO:0000313" key="2">
    <source>
        <dbReference type="Proteomes" id="UP001056120"/>
    </source>
</evidence>
<dbReference type="EMBL" id="CM042038">
    <property type="protein sequence ID" value="KAI3730526.1"/>
    <property type="molecule type" value="Genomic_DNA"/>
</dbReference>
<organism evidence="1 2">
    <name type="scientific">Smallanthus sonchifolius</name>
    <dbReference type="NCBI Taxonomy" id="185202"/>
    <lineage>
        <taxon>Eukaryota</taxon>
        <taxon>Viridiplantae</taxon>
        <taxon>Streptophyta</taxon>
        <taxon>Embryophyta</taxon>
        <taxon>Tracheophyta</taxon>
        <taxon>Spermatophyta</taxon>
        <taxon>Magnoliopsida</taxon>
        <taxon>eudicotyledons</taxon>
        <taxon>Gunneridae</taxon>
        <taxon>Pentapetalae</taxon>
        <taxon>asterids</taxon>
        <taxon>campanulids</taxon>
        <taxon>Asterales</taxon>
        <taxon>Asteraceae</taxon>
        <taxon>Asteroideae</taxon>
        <taxon>Heliantheae alliance</taxon>
        <taxon>Millerieae</taxon>
        <taxon>Smallanthus</taxon>
    </lineage>
</organism>
<comment type="caution">
    <text evidence="1">The sequence shown here is derived from an EMBL/GenBank/DDBJ whole genome shotgun (WGS) entry which is preliminary data.</text>
</comment>
<dbReference type="Proteomes" id="UP001056120">
    <property type="component" value="Linkage Group LG21"/>
</dbReference>
<sequence>MKNTQQALMLFMVFVLISSSGTTAFRPGGPPSCGSVSDCSEFCIDCGYCDCSAGVCVRSQCFGSGFEGMRPGVGPNGELRRCKKSSECKPFCKECVACGCVGGECFSDECPYPPVKN</sequence>